<comment type="subcellular location">
    <subcellularLocation>
        <location evidence="1">Secreted</location>
    </subcellularLocation>
</comment>
<dbReference type="Proteomes" id="UP001597128">
    <property type="component" value="Unassembled WGS sequence"/>
</dbReference>
<organism evidence="11 12">
    <name type="scientific">Methylophilus luteus</name>
    <dbReference type="NCBI Taxonomy" id="640108"/>
    <lineage>
        <taxon>Bacteria</taxon>
        <taxon>Pseudomonadati</taxon>
        <taxon>Pseudomonadota</taxon>
        <taxon>Betaproteobacteria</taxon>
        <taxon>Nitrosomonadales</taxon>
        <taxon>Methylophilaceae</taxon>
        <taxon>Methylophilus</taxon>
    </lineage>
</organism>
<dbReference type="PRINTS" id="PR00839">
    <property type="entry name" value="V8PROTEASE"/>
</dbReference>
<dbReference type="Gene3D" id="1.25.40.10">
    <property type="entry name" value="Tetratricopeptide repeat domain"/>
    <property type="match status" value="1"/>
</dbReference>
<feature type="chain" id="PRO_5044973480" description="Serine protease" evidence="10">
    <location>
        <begin position="23"/>
        <end position="338"/>
    </location>
</feature>
<dbReference type="Pfam" id="PF07719">
    <property type="entry name" value="TPR_2"/>
    <property type="match status" value="1"/>
</dbReference>
<evidence type="ECO:0000256" key="5">
    <source>
        <dbReference type="ARBA" id="ARBA00022737"/>
    </source>
</evidence>
<keyword evidence="12" id="KW-1185">Reference proteome</keyword>
<evidence type="ECO:0000256" key="8">
    <source>
        <dbReference type="ARBA" id="ARBA00022825"/>
    </source>
</evidence>
<dbReference type="PROSITE" id="PS50005">
    <property type="entry name" value="TPR"/>
    <property type="match status" value="1"/>
</dbReference>
<dbReference type="EC" id="3.4.21.-" evidence="10"/>
<evidence type="ECO:0000313" key="12">
    <source>
        <dbReference type="Proteomes" id="UP001597128"/>
    </source>
</evidence>
<evidence type="ECO:0000256" key="4">
    <source>
        <dbReference type="ARBA" id="ARBA00022729"/>
    </source>
</evidence>
<keyword evidence="5" id="KW-0677">Repeat</keyword>
<sequence length="338" mass="36650">MRTLLHGLITLLLVLSVHTALAEPDRELVYRLKASVVKVHVITQSGGHGVGTGVVVAKDMIATNCHVLANSNGISISKFGESISPVALVADWAHDACLLKFQYLELAPVKLASAASLHYGDEVFSIGFPGGPPKPQTIAGKVRALYPFDGSTMVRSDAAFIMGSSGSPTFNQAGELVSLSTFKSPGKQAYFYSIPVEWVQALMQQDRTSSPAPDATPFWDLPPQARPFWMQVVQPYQNSDWPALEAIARGWLQQQPASAEAYFYLASALHGQGQLAQAQQAYQQALALQPAHIDAWTGLAILARQLNQTALLADAQAHIRQLDPQAYADLEQRLQETH</sequence>
<dbReference type="InterPro" id="IPR009003">
    <property type="entry name" value="Peptidase_S1_PA"/>
</dbReference>
<dbReference type="InterPro" id="IPR011990">
    <property type="entry name" value="TPR-like_helical_dom_sf"/>
</dbReference>
<proteinExistence type="inferred from homology"/>
<evidence type="ECO:0000256" key="3">
    <source>
        <dbReference type="ARBA" id="ARBA00022670"/>
    </source>
</evidence>
<accession>A0ABW3F8F2</accession>
<dbReference type="InterPro" id="IPR019734">
    <property type="entry name" value="TPR_rpt"/>
</dbReference>
<keyword evidence="3 10" id="KW-0645">Protease</keyword>
<keyword evidence="4 10" id="KW-0732">Signal</keyword>
<name>A0ABW3F8F2_9PROT</name>
<evidence type="ECO:0000256" key="7">
    <source>
        <dbReference type="ARBA" id="ARBA00022803"/>
    </source>
</evidence>
<dbReference type="Gene3D" id="2.40.10.10">
    <property type="entry name" value="Trypsin-like serine proteases"/>
    <property type="match status" value="2"/>
</dbReference>
<protein>
    <recommendedName>
        <fullName evidence="10">Serine protease</fullName>
        <ecNumber evidence="10">3.4.21.-</ecNumber>
    </recommendedName>
</protein>
<keyword evidence="7 9" id="KW-0802">TPR repeat</keyword>
<dbReference type="InterPro" id="IPR013105">
    <property type="entry name" value="TPR_2"/>
</dbReference>
<dbReference type="Pfam" id="PF13365">
    <property type="entry name" value="Trypsin_2"/>
    <property type="match status" value="1"/>
</dbReference>
<reference evidence="12" key="1">
    <citation type="journal article" date="2019" name="Int. J. Syst. Evol. Microbiol.">
        <title>The Global Catalogue of Microorganisms (GCM) 10K type strain sequencing project: providing services to taxonomists for standard genome sequencing and annotation.</title>
        <authorList>
            <consortium name="The Broad Institute Genomics Platform"/>
            <consortium name="The Broad Institute Genome Sequencing Center for Infectious Disease"/>
            <person name="Wu L."/>
            <person name="Ma J."/>
        </authorList>
    </citation>
    <scope>NUCLEOTIDE SEQUENCE [LARGE SCALE GENOMIC DNA]</scope>
    <source>
        <strain evidence="12">CCUG 58412</strain>
    </source>
</reference>
<evidence type="ECO:0000256" key="6">
    <source>
        <dbReference type="ARBA" id="ARBA00022801"/>
    </source>
</evidence>
<evidence type="ECO:0000256" key="1">
    <source>
        <dbReference type="ARBA" id="ARBA00004613"/>
    </source>
</evidence>
<evidence type="ECO:0000256" key="9">
    <source>
        <dbReference type="PROSITE-ProRule" id="PRU00339"/>
    </source>
</evidence>
<feature type="signal peptide" evidence="10">
    <location>
        <begin position="1"/>
        <end position="22"/>
    </location>
</feature>
<dbReference type="InterPro" id="IPR008256">
    <property type="entry name" value="Peptidase_S1B"/>
</dbReference>
<dbReference type="SMART" id="SM00028">
    <property type="entry name" value="TPR"/>
    <property type="match status" value="1"/>
</dbReference>
<dbReference type="PROSITE" id="PS50293">
    <property type="entry name" value="TPR_REGION"/>
    <property type="match status" value="1"/>
</dbReference>
<comment type="caution">
    <text evidence="11">The sequence shown here is derived from an EMBL/GenBank/DDBJ whole genome shotgun (WGS) entry which is preliminary data.</text>
</comment>
<keyword evidence="6 10" id="KW-0378">Hydrolase</keyword>
<feature type="repeat" description="TPR" evidence="9">
    <location>
        <begin position="259"/>
        <end position="292"/>
    </location>
</feature>
<evidence type="ECO:0000256" key="10">
    <source>
        <dbReference type="RuleBase" id="RU004296"/>
    </source>
</evidence>
<comment type="similarity">
    <text evidence="2 10">Belongs to the peptidase S1B family.</text>
</comment>
<evidence type="ECO:0000256" key="2">
    <source>
        <dbReference type="ARBA" id="ARBA00008764"/>
    </source>
</evidence>
<dbReference type="SUPFAM" id="SSF48452">
    <property type="entry name" value="TPR-like"/>
    <property type="match status" value="1"/>
</dbReference>
<dbReference type="PANTHER" id="PTHR43019">
    <property type="entry name" value="SERINE ENDOPROTEASE DEGS"/>
    <property type="match status" value="1"/>
</dbReference>
<dbReference type="PANTHER" id="PTHR43019:SF23">
    <property type="entry name" value="PROTEASE DO-LIKE 5, CHLOROPLASTIC"/>
    <property type="match status" value="1"/>
</dbReference>
<keyword evidence="8 10" id="KW-0720">Serine protease</keyword>
<evidence type="ECO:0000313" key="11">
    <source>
        <dbReference type="EMBL" id="MFD0914732.1"/>
    </source>
</evidence>
<dbReference type="EMBL" id="JBHTKB010000004">
    <property type="protein sequence ID" value="MFD0914732.1"/>
    <property type="molecule type" value="Genomic_DNA"/>
</dbReference>
<dbReference type="InterPro" id="IPR043504">
    <property type="entry name" value="Peptidase_S1_PA_chymotrypsin"/>
</dbReference>
<dbReference type="RefSeq" id="WP_379058974.1">
    <property type="nucleotide sequence ID" value="NZ_JBHTKB010000004.1"/>
</dbReference>
<gene>
    <name evidence="11" type="ORF">ACFQ1Z_14315</name>
</gene>
<dbReference type="SUPFAM" id="SSF50494">
    <property type="entry name" value="Trypsin-like serine proteases"/>
    <property type="match status" value="1"/>
</dbReference>